<dbReference type="AlphaFoldDB" id="A0A0N7FVR9"/>
<name>A0A0N7FVR9_STAPS</name>
<geneLocation type="plasmid" evidence="1">
    <name>pKM01</name>
</geneLocation>
<protein>
    <submittedName>
        <fullName evidence="1">Uncharacterized protein</fullName>
    </submittedName>
</protein>
<proteinExistence type="predicted"/>
<keyword evidence="1" id="KW-0614">Plasmid</keyword>
<reference evidence="1" key="1">
    <citation type="submission" date="2015-08" db="EMBL/GenBank/DDBJ databases">
        <title>Complete Plasmid Sequence of Staphylococcus pseudintermedius HK547/11 pKM01.</title>
        <authorList>
            <person name="Calcutt M.J."/>
            <person name="Foecking M.F."/>
            <person name="Hsieh H.-Y."/>
            <person name="Stewart G.C."/>
            <person name="Pintaric S."/>
            <person name="Martinec B.S."/>
            <person name="Matanovic K."/>
        </authorList>
    </citation>
    <scope>NUCLEOTIDE SEQUENCE</scope>
    <source>
        <strain evidence="1">HR547/11</strain>
        <plasmid evidence="1">pKM01</plasmid>
    </source>
</reference>
<accession>A0A0N7FVR9</accession>
<gene>
    <name evidence="1" type="ORF">SP547_pKM00140</name>
</gene>
<dbReference type="EMBL" id="KT373969">
    <property type="protein sequence ID" value="ALG87927.1"/>
    <property type="molecule type" value="Genomic_DNA"/>
</dbReference>
<evidence type="ECO:0000313" key="1">
    <source>
        <dbReference type="EMBL" id="ALG87927.1"/>
    </source>
</evidence>
<organism evidence="1">
    <name type="scientific">Staphylococcus pseudintermedius</name>
    <dbReference type="NCBI Taxonomy" id="283734"/>
    <lineage>
        <taxon>Bacteria</taxon>
        <taxon>Bacillati</taxon>
        <taxon>Bacillota</taxon>
        <taxon>Bacilli</taxon>
        <taxon>Bacillales</taxon>
        <taxon>Staphylococcaceae</taxon>
        <taxon>Staphylococcus</taxon>
        <taxon>Staphylococcus intermedius group</taxon>
    </lineage>
</organism>
<sequence>MGTYRLETDKKTDIPRFALKNTKRGSLSCFNTMVYHELVSGVVPL</sequence>